<dbReference type="SFLD" id="SFLDG00358">
    <property type="entry name" value="Main_(cytGST)"/>
    <property type="match status" value="1"/>
</dbReference>
<dbReference type="SUPFAM" id="SSF52833">
    <property type="entry name" value="Thioredoxin-like"/>
    <property type="match status" value="1"/>
</dbReference>
<dbReference type="GO" id="GO:0006559">
    <property type="term" value="P:L-phenylalanine catabolic process"/>
    <property type="evidence" value="ECO:0007669"/>
    <property type="project" value="TreeGrafter"/>
</dbReference>
<name>A0A2A2AC35_9BURK</name>
<dbReference type="GO" id="GO:0004364">
    <property type="term" value="F:glutathione transferase activity"/>
    <property type="evidence" value="ECO:0007669"/>
    <property type="project" value="TreeGrafter"/>
</dbReference>
<evidence type="ECO:0000259" key="1">
    <source>
        <dbReference type="PROSITE" id="PS50404"/>
    </source>
</evidence>
<sequence length="240" mass="26915">MTAPATALTLYIGNKNYSSWSMRPWVLMREHGIAFREVKLRFDSFAPDSEFKKTISHISPAGKVPVLVDGNLVIWDSLAIVEYLAERFPQRHLWPEHTAQRARARSICAEMHTGFTALRSALPMNIEAHLPEAGAIAWRDKPALRRDMQRIEALCGELLRNHHGPFLFGERFTIADAFYAPLVMRVQTYALPVSDTVRGYAQAICACPGVAAWIEDALAEHDFVVSEEPYRVQASGAHGD</sequence>
<dbReference type="Gene3D" id="3.40.30.10">
    <property type="entry name" value="Glutaredoxin"/>
    <property type="match status" value="1"/>
</dbReference>
<keyword evidence="2" id="KW-0808">Transferase</keyword>
<feature type="domain" description="GST N-terminal" evidence="1">
    <location>
        <begin position="8"/>
        <end position="92"/>
    </location>
</feature>
<dbReference type="Pfam" id="PF13409">
    <property type="entry name" value="GST_N_2"/>
    <property type="match status" value="1"/>
</dbReference>
<dbReference type="CDD" id="cd03043">
    <property type="entry name" value="GST_N_1"/>
    <property type="match status" value="1"/>
</dbReference>
<dbReference type="InterPro" id="IPR040079">
    <property type="entry name" value="Glutathione_S-Trfase"/>
</dbReference>
<comment type="caution">
    <text evidence="2">The sequence shown here is derived from an EMBL/GenBank/DDBJ whole genome shotgun (WGS) entry which is preliminary data.</text>
</comment>
<dbReference type="PROSITE" id="PS50404">
    <property type="entry name" value="GST_NTER"/>
    <property type="match status" value="1"/>
</dbReference>
<dbReference type="PANTHER" id="PTHR42673">
    <property type="entry name" value="MALEYLACETOACETATE ISOMERASE"/>
    <property type="match status" value="1"/>
</dbReference>
<dbReference type="Pfam" id="PF13410">
    <property type="entry name" value="GST_C_2"/>
    <property type="match status" value="1"/>
</dbReference>
<dbReference type="AlphaFoldDB" id="A0A2A2AC35"/>
<protein>
    <submittedName>
        <fullName evidence="2">Glutathione S-transferase</fullName>
    </submittedName>
</protein>
<dbReference type="InterPro" id="IPR036282">
    <property type="entry name" value="Glutathione-S-Trfase_C_sf"/>
</dbReference>
<dbReference type="Proteomes" id="UP000217999">
    <property type="component" value="Unassembled WGS sequence"/>
</dbReference>
<proteinExistence type="predicted"/>
<accession>A0A2A2AC35</accession>
<dbReference type="SUPFAM" id="SSF47616">
    <property type="entry name" value="GST C-terminal domain-like"/>
    <property type="match status" value="1"/>
</dbReference>
<reference evidence="2 3" key="1">
    <citation type="submission" date="2017-08" db="EMBL/GenBank/DDBJ databases">
        <title>WGS of Clinical strains of the CDC Group NO-1 linked to zoonotic infections in humans.</title>
        <authorList>
            <person name="Bernier A.-M."/>
            <person name="Bernard K."/>
        </authorList>
    </citation>
    <scope>NUCLEOTIDE SEQUENCE [LARGE SCALE GENOMIC DNA]</scope>
    <source>
        <strain evidence="2 3">NML03-0146</strain>
    </source>
</reference>
<dbReference type="EMBL" id="NSJF01000002">
    <property type="protein sequence ID" value="PAT35311.1"/>
    <property type="molecule type" value="Genomic_DNA"/>
</dbReference>
<dbReference type="CDD" id="cd03194">
    <property type="entry name" value="GST_C_3"/>
    <property type="match status" value="1"/>
</dbReference>
<evidence type="ECO:0000313" key="3">
    <source>
        <dbReference type="Proteomes" id="UP000217999"/>
    </source>
</evidence>
<organism evidence="2 3">
    <name type="scientific">Vandammella animalimorsus</name>
    <dbReference type="NCBI Taxonomy" id="2029117"/>
    <lineage>
        <taxon>Bacteria</taxon>
        <taxon>Pseudomonadati</taxon>
        <taxon>Pseudomonadota</taxon>
        <taxon>Betaproteobacteria</taxon>
        <taxon>Burkholderiales</taxon>
        <taxon>Comamonadaceae</taxon>
        <taxon>Vandammella</taxon>
    </lineage>
</organism>
<dbReference type="GO" id="GO:0006749">
    <property type="term" value="P:glutathione metabolic process"/>
    <property type="evidence" value="ECO:0007669"/>
    <property type="project" value="TreeGrafter"/>
</dbReference>
<dbReference type="SFLD" id="SFLDS00019">
    <property type="entry name" value="Glutathione_Transferase_(cytos"/>
    <property type="match status" value="1"/>
</dbReference>
<dbReference type="PANTHER" id="PTHR42673:SF4">
    <property type="entry name" value="MALEYLACETOACETATE ISOMERASE"/>
    <property type="match status" value="1"/>
</dbReference>
<dbReference type="RefSeq" id="WP_095549422.1">
    <property type="nucleotide sequence ID" value="NZ_NSJF01000002.1"/>
</dbReference>
<gene>
    <name evidence="2" type="ORF">CK620_05385</name>
</gene>
<dbReference type="InterPro" id="IPR004045">
    <property type="entry name" value="Glutathione_S-Trfase_N"/>
</dbReference>
<dbReference type="InterPro" id="IPR036249">
    <property type="entry name" value="Thioredoxin-like_sf"/>
</dbReference>
<dbReference type="GO" id="GO:0016034">
    <property type="term" value="F:maleylacetoacetate isomerase activity"/>
    <property type="evidence" value="ECO:0007669"/>
    <property type="project" value="TreeGrafter"/>
</dbReference>
<evidence type="ECO:0000313" key="2">
    <source>
        <dbReference type="EMBL" id="PAT35311.1"/>
    </source>
</evidence>
<dbReference type="Gene3D" id="1.20.1050.10">
    <property type="match status" value="1"/>
</dbReference>